<protein>
    <recommendedName>
        <fullName evidence="4">DUF4283 domain-containing protein</fullName>
    </recommendedName>
</protein>
<dbReference type="Proteomes" id="UP000824120">
    <property type="component" value="Chromosome 4"/>
</dbReference>
<dbReference type="OrthoDB" id="1300588at2759"/>
<gene>
    <name evidence="2" type="ORF">H5410_019762</name>
</gene>
<dbReference type="PANTHER" id="PTHR31286:SF104">
    <property type="entry name" value="PEROXIDASE"/>
    <property type="match status" value="1"/>
</dbReference>
<reference evidence="2 3" key="1">
    <citation type="submission" date="2020-09" db="EMBL/GenBank/DDBJ databases">
        <title>De no assembly of potato wild relative species, Solanum commersonii.</title>
        <authorList>
            <person name="Cho K."/>
        </authorList>
    </citation>
    <scope>NUCLEOTIDE SEQUENCE [LARGE SCALE GENOMIC DNA]</scope>
    <source>
        <strain evidence="2">LZ3.2</strain>
        <tissue evidence="2">Leaf</tissue>
    </source>
</reference>
<accession>A0A9J5Z6H9</accession>
<evidence type="ECO:0000313" key="2">
    <source>
        <dbReference type="EMBL" id="KAG5608481.1"/>
    </source>
</evidence>
<evidence type="ECO:0000256" key="1">
    <source>
        <dbReference type="SAM" id="MobiDB-lite"/>
    </source>
</evidence>
<comment type="caution">
    <text evidence="2">The sequence shown here is derived from an EMBL/GenBank/DDBJ whole genome shotgun (WGS) entry which is preliminary data.</text>
</comment>
<evidence type="ECO:0000313" key="3">
    <source>
        <dbReference type="Proteomes" id="UP000824120"/>
    </source>
</evidence>
<proteinExistence type="predicted"/>
<name>A0A9J5Z6H9_SOLCO</name>
<evidence type="ECO:0008006" key="4">
    <source>
        <dbReference type="Google" id="ProtNLM"/>
    </source>
</evidence>
<dbReference type="EMBL" id="JACXVP010000004">
    <property type="protein sequence ID" value="KAG5608481.1"/>
    <property type="molecule type" value="Genomic_DNA"/>
</dbReference>
<feature type="region of interest" description="Disordered" evidence="1">
    <location>
        <begin position="660"/>
        <end position="680"/>
    </location>
</feature>
<dbReference type="AlphaFoldDB" id="A0A9J5Z6H9"/>
<organism evidence="2 3">
    <name type="scientific">Solanum commersonii</name>
    <name type="common">Commerson's wild potato</name>
    <name type="synonym">Commerson's nightshade</name>
    <dbReference type="NCBI Taxonomy" id="4109"/>
    <lineage>
        <taxon>Eukaryota</taxon>
        <taxon>Viridiplantae</taxon>
        <taxon>Streptophyta</taxon>
        <taxon>Embryophyta</taxon>
        <taxon>Tracheophyta</taxon>
        <taxon>Spermatophyta</taxon>
        <taxon>Magnoliopsida</taxon>
        <taxon>eudicotyledons</taxon>
        <taxon>Gunneridae</taxon>
        <taxon>Pentapetalae</taxon>
        <taxon>asterids</taxon>
        <taxon>lamiids</taxon>
        <taxon>Solanales</taxon>
        <taxon>Solanaceae</taxon>
        <taxon>Solanoideae</taxon>
        <taxon>Solaneae</taxon>
        <taxon>Solanum</taxon>
    </lineage>
</organism>
<dbReference type="PANTHER" id="PTHR31286">
    <property type="entry name" value="GLYCINE-RICH CELL WALL STRUCTURAL PROTEIN 1.8-LIKE"/>
    <property type="match status" value="1"/>
</dbReference>
<sequence length="718" mass="79927">MAAAASPQSQTMGESNLNNTYVSLMNYNPTALTKTILKSIQLIHREPIVRFTFKELDESAVEEGLHQAVIMKLSYGAPSLHELRELIPKQLVIKGSCLIGSLAARHLLIRCDLYEYFCSVLSKQFGYLQFNGEQHLFRNFSWTQNFNPKEETSKALAWVSLPKLPPNLFARRPLLSIASAIGKPVAIDKATQDRTRPSTARVKVILDLMDKHPKRVRLHFLDEQSGKLVEHYQQVVFDNLPLYCTYCKHQGHEDADCRLMIQKNKRGEGNQDDIRQQGDKTNNLEQLQGDARDFIGDTRLVLVSQRSVQEELLVPGTKVQEGLLVPGPEFQLLNISGKRYQEGDTCVISCEDQVGSNAGQVLDRNSIATWKLENSGQQTCQTEVGQQLNYNATEKENVIATGVARVGSEPADTTNDKIGLQEKTTNSKAFVVASQLTFGKLLTEDVAINTASTFVAQIKELGQSNIVDKAARVTLMLEQIGSPGASQIKPHIAPKLNMANSHALPIVLISQVTLTNNLITSSGQKDVTSESRWADRVEEEDEHVTTHRKLSPQAPIFVPKGSGITSDSSPLHIGRQLVLIGTNVQKVLVGDKELLDALVSSSVKKLTSLTPINTNKQLQDVGSSSFSTNRFANLQDEDTFEESEEEDMLNYCFANATRDADISPMQQRNNKKKHGRKNSWDGKMTEEFVPRHLPMRLAKQNHMTVSTTLTRSNKSKKN</sequence>
<keyword evidence="3" id="KW-1185">Reference proteome</keyword>
<dbReference type="InterPro" id="IPR040256">
    <property type="entry name" value="At4g02000-like"/>
</dbReference>